<feature type="transmembrane region" description="Helical" evidence="1">
    <location>
        <begin position="66"/>
        <end position="87"/>
    </location>
</feature>
<keyword evidence="1" id="KW-1133">Transmembrane helix</keyword>
<gene>
    <name evidence="2" type="ORF">JCM31185_12400</name>
</gene>
<feature type="transmembrane region" description="Helical" evidence="1">
    <location>
        <begin position="6"/>
        <end position="22"/>
    </location>
</feature>
<evidence type="ECO:0000313" key="2">
    <source>
        <dbReference type="EMBL" id="GKT05952.1"/>
    </source>
</evidence>
<keyword evidence="3" id="KW-1185">Reference proteome</keyword>
<dbReference type="EMBL" id="BQXO01000003">
    <property type="protein sequence ID" value="GKT05952.1"/>
    <property type="molecule type" value="Genomic_DNA"/>
</dbReference>
<dbReference type="RefSeq" id="WP_407883667.1">
    <property type="nucleotide sequence ID" value="NZ_BQXO01000003.1"/>
</dbReference>
<proteinExistence type="predicted"/>
<organism evidence="2 3">
    <name type="scientific">Furfurilactobacillus curtus</name>
    <dbReference type="NCBI Taxonomy" id="1746200"/>
    <lineage>
        <taxon>Bacteria</taxon>
        <taxon>Bacillati</taxon>
        <taxon>Bacillota</taxon>
        <taxon>Bacilli</taxon>
        <taxon>Lactobacillales</taxon>
        <taxon>Lactobacillaceae</taxon>
        <taxon>Furfurilactobacillus</taxon>
    </lineage>
</organism>
<keyword evidence="1" id="KW-0812">Transmembrane</keyword>
<dbReference type="Proteomes" id="UP001628078">
    <property type="component" value="Unassembled WGS sequence"/>
</dbReference>
<sequence>MAIKILMLVFAAVLFFISTYLWHHRQRPFLVFDPVSQPAIARLVSFWAIELAIVGFLSIAGIFNFIIMIIALILGSLSTMALGLMLVQLMNRS</sequence>
<name>A0ABQ5JT09_9LACO</name>
<protein>
    <recommendedName>
        <fullName evidence="4">Integral membrane protein</fullName>
    </recommendedName>
</protein>
<evidence type="ECO:0000256" key="1">
    <source>
        <dbReference type="SAM" id="Phobius"/>
    </source>
</evidence>
<reference evidence="2 3" key="1">
    <citation type="submission" date="2022-03" db="EMBL/GenBank/DDBJ databases">
        <title>Draft genome sequence of Furfurilactobacillus curtus JCM 31185.</title>
        <authorList>
            <person name="Suzuki S."/>
            <person name="Endo A."/>
            <person name="Kajikawa A."/>
        </authorList>
    </citation>
    <scope>NUCLEOTIDE SEQUENCE [LARGE SCALE GENOMIC DNA]</scope>
    <source>
        <strain evidence="2 3">JCM 31185</strain>
    </source>
</reference>
<accession>A0ABQ5JT09</accession>
<evidence type="ECO:0008006" key="4">
    <source>
        <dbReference type="Google" id="ProtNLM"/>
    </source>
</evidence>
<evidence type="ECO:0000313" key="3">
    <source>
        <dbReference type="Proteomes" id="UP001628078"/>
    </source>
</evidence>
<comment type="caution">
    <text evidence="2">The sequence shown here is derived from an EMBL/GenBank/DDBJ whole genome shotgun (WGS) entry which is preliminary data.</text>
</comment>
<feature type="transmembrane region" description="Helical" evidence="1">
    <location>
        <begin position="43"/>
        <end position="60"/>
    </location>
</feature>
<keyword evidence="1" id="KW-0472">Membrane</keyword>